<organism evidence="1 2">
    <name type="scientific">Stylosanthes scabra</name>
    <dbReference type="NCBI Taxonomy" id="79078"/>
    <lineage>
        <taxon>Eukaryota</taxon>
        <taxon>Viridiplantae</taxon>
        <taxon>Streptophyta</taxon>
        <taxon>Embryophyta</taxon>
        <taxon>Tracheophyta</taxon>
        <taxon>Spermatophyta</taxon>
        <taxon>Magnoliopsida</taxon>
        <taxon>eudicotyledons</taxon>
        <taxon>Gunneridae</taxon>
        <taxon>Pentapetalae</taxon>
        <taxon>rosids</taxon>
        <taxon>fabids</taxon>
        <taxon>Fabales</taxon>
        <taxon>Fabaceae</taxon>
        <taxon>Papilionoideae</taxon>
        <taxon>50 kb inversion clade</taxon>
        <taxon>dalbergioids sensu lato</taxon>
        <taxon>Dalbergieae</taxon>
        <taxon>Pterocarpus clade</taxon>
        <taxon>Stylosanthes</taxon>
    </lineage>
</organism>
<keyword evidence="2" id="KW-1185">Reference proteome</keyword>
<proteinExistence type="predicted"/>
<protein>
    <submittedName>
        <fullName evidence="1">Uncharacterized protein</fullName>
    </submittedName>
</protein>
<reference evidence="1 2" key="1">
    <citation type="journal article" date="2023" name="Plants (Basel)">
        <title>Bridging the Gap: Combining Genomics and Transcriptomics Approaches to Understand Stylosanthes scabra, an Orphan Legume from the Brazilian Caatinga.</title>
        <authorList>
            <person name="Ferreira-Neto J.R.C."/>
            <person name="da Silva M.D."/>
            <person name="Binneck E."/>
            <person name="de Melo N.F."/>
            <person name="da Silva R.H."/>
            <person name="de Melo A.L.T.M."/>
            <person name="Pandolfi V."/>
            <person name="Bustamante F.O."/>
            <person name="Brasileiro-Vidal A.C."/>
            <person name="Benko-Iseppon A.M."/>
        </authorList>
    </citation>
    <scope>NUCLEOTIDE SEQUENCE [LARGE SCALE GENOMIC DNA]</scope>
    <source>
        <tissue evidence="1">Leaves</tissue>
    </source>
</reference>
<gene>
    <name evidence="1" type="ORF">PIB30_050361</name>
</gene>
<comment type="caution">
    <text evidence="1">The sequence shown here is derived from an EMBL/GenBank/DDBJ whole genome shotgun (WGS) entry which is preliminary data.</text>
</comment>
<evidence type="ECO:0000313" key="2">
    <source>
        <dbReference type="Proteomes" id="UP001341840"/>
    </source>
</evidence>
<dbReference type="EMBL" id="JASCZI010272206">
    <property type="protein sequence ID" value="MED6221008.1"/>
    <property type="molecule type" value="Genomic_DNA"/>
</dbReference>
<dbReference type="Proteomes" id="UP001341840">
    <property type="component" value="Unassembled WGS sequence"/>
</dbReference>
<name>A0ABU6ZGA9_9FABA</name>
<evidence type="ECO:0000313" key="1">
    <source>
        <dbReference type="EMBL" id="MED6221008.1"/>
    </source>
</evidence>
<sequence>MYKSYLLWIINKPHTPHSRLNTTHASGRPHVCHRQPLSPTQVQKVDSSFTATASSTPCRCAECLVVAFHRHSSSRASMKEKQYTLNATVTPLRKTSIDFSTLDEKLGEGVAEFIWIMIRDAVAQEMHGLPDTAPSAELSDVPIVNKRSSRCKGIKRGLTSQVKRTLLYEEKLPPGRPWLYYSAYDPQMDEEDMPHCLDLAFRPTKGMKFFGSELAFAAYIFGNNLNLEEELVTNAHCYGTRKTLRKLMPGKPINGDVLVLVCSMLTYGAFGIKTSKLGSQWYLPPTFSLSLQSQICMSGSDDYNPRKLPTASCTYSSDKLYQMQAHLQSTDSRP</sequence>
<accession>A0ABU6ZGA9</accession>